<evidence type="ECO:0000313" key="2">
    <source>
        <dbReference type="EMBL" id="CAG6646782.1"/>
    </source>
</evidence>
<name>A0A8D8RDP4_9HEMI</name>
<dbReference type="EMBL" id="HBUF01143731">
    <property type="protein sequence ID" value="CAG6646795.1"/>
    <property type="molecule type" value="Transcribed_RNA"/>
</dbReference>
<accession>A0A8D8RDP4</accession>
<dbReference type="EMBL" id="HBUF01347230">
    <property type="protein sequence ID" value="CAG6710578.1"/>
    <property type="molecule type" value="Transcribed_RNA"/>
</dbReference>
<dbReference type="AlphaFoldDB" id="A0A8D8RDP4"/>
<feature type="region of interest" description="Disordered" evidence="1">
    <location>
        <begin position="1"/>
        <end position="37"/>
    </location>
</feature>
<dbReference type="EMBL" id="HBUF01143728">
    <property type="protein sequence ID" value="CAG6646787.1"/>
    <property type="molecule type" value="Transcribed_RNA"/>
</dbReference>
<proteinExistence type="predicted"/>
<reference evidence="2" key="1">
    <citation type="submission" date="2021-05" db="EMBL/GenBank/DDBJ databases">
        <authorList>
            <person name="Alioto T."/>
            <person name="Alioto T."/>
            <person name="Gomez Garrido J."/>
        </authorList>
    </citation>
    <scope>NUCLEOTIDE SEQUENCE</scope>
</reference>
<dbReference type="EMBL" id="HBUF01143727">
    <property type="protein sequence ID" value="CAG6646785.1"/>
    <property type="molecule type" value="Transcribed_RNA"/>
</dbReference>
<dbReference type="EMBL" id="HBUF01143726">
    <property type="protein sequence ID" value="CAG6646782.1"/>
    <property type="molecule type" value="Transcribed_RNA"/>
</dbReference>
<organism evidence="2">
    <name type="scientific">Cacopsylla melanoneura</name>
    <dbReference type="NCBI Taxonomy" id="428564"/>
    <lineage>
        <taxon>Eukaryota</taxon>
        <taxon>Metazoa</taxon>
        <taxon>Ecdysozoa</taxon>
        <taxon>Arthropoda</taxon>
        <taxon>Hexapoda</taxon>
        <taxon>Insecta</taxon>
        <taxon>Pterygota</taxon>
        <taxon>Neoptera</taxon>
        <taxon>Paraneoptera</taxon>
        <taxon>Hemiptera</taxon>
        <taxon>Sternorrhyncha</taxon>
        <taxon>Psylloidea</taxon>
        <taxon>Psyllidae</taxon>
        <taxon>Psyllinae</taxon>
        <taxon>Cacopsylla</taxon>
    </lineage>
</organism>
<evidence type="ECO:0000256" key="1">
    <source>
        <dbReference type="SAM" id="MobiDB-lite"/>
    </source>
</evidence>
<dbReference type="EMBL" id="HBUF01143729">
    <property type="protein sequence ID" value="CAG6646790.1"/>
    <property type="molecule type" value="Transcribed_RNA"/>
</dbReference>
<dbReference type="EMBL" id="HBUF01143730">
    <property type="protein sequence ID" value="CAG6646793.1"/>
    <property type="molecule type" value="Transcribed_RNA"/>
</dbReference>
<dbReference type="EMBL" id="HBUF01347229">
    <property type="protein sequence ID" value="CAG6710572.1"/>
    <property type="molecule type" value="Transcribed_RNA"/>
</dbReference>
<dbReference type="EMBL" id="HBUF01347232">
    <property type="protein sequence ID" value="CAG6710591.1"/>
    <property type="molecule type" value="Transcribed_RNA"/>
</dbReference>
<dbReference type="EMBL" id="HBUF01143733">
    <property type="protein sequence ID" value="CAG6646801.1"/>
    <property type="molecule type" value="Transcribed_RNA"/>
</dbReference>
<protein>
    <submittedName>
        <fullName evidence="2">Uncharacterized protein</fullName>
    </submittedName>
</protein>
<sequence>MTRPYSTASKAPICSSREKRLSSNGSEMDNRSNRRIGSKLTTRMKATLFSWYSKMSNPRTLVCTPVWEQPPQDGWHALQNLPFRAPSISWPENQLLPKCLPSPKRSSRVWGQPL</sequence>
<dbReference type="EMBL" id="HBUF01347231">
    <property type="protein sequence ID" value="CAG6710584.1"/>
    <property type="molecule type" value="Transcribed_RNA"/>
</dbReference>